<comment type="caution">
    <text evidence="1">The sequence shown here is derived from an EMBL/GenBank/DDBJ whole genome shotgun (WGS) entry which is preliminary data.</text>
</comment>
<dbReference type="AlphaFoldDB" id="A0A0F9RRZ0"/>
<reference evidence="1" key="1">
    <citation type="journal article" date="2015" name="Nature">
        <title>Complex archaea that bridge the gap between prokaryotes and eukaryotes.</title>
        <authorList>
            <person name="Spang A."/>
            <person name="Saw J.H."/>
            <person name="Jorgensen S.L."/>
            <person name="Zaremba-Niedzwiedzka K."/>
            <person name="Martijn J."/>
            <person name="Lind A.E."/>
            <person name="van Eijk R."/>
            <person name="Schleper C."/>
            <person name="Guy L."/>
            <person name="Ettema T.J."/>
        </authorList>
    </citation>
    <scope>NUCLEOTIDE SEQUENCE</scope>
</reference>
<dbReference type="InterPro" id="IPR027417">
    <property type="entry name" value="P-loop_NTPase"/>
</dbReference>
<sequence>MKSDKDYDAPKVNEKILEIKKNFMIYGLFETSAKTGKGVAHMFNNIFLKIIDLNNEL</sequence>
<gene>
    <name evidence="1" type="ORF">LCGC14_0610620</name>
</gene>
<dbReference type="EMBL" id="LAZR01001011">
    <property type="protein sequence ID" value="KKN52607.1"/>
    <property type="molecule type" value="Genomic_DNA"/>
</dbReference>
<name>A0A0F9RRZ0_9ZZZZ</name>
<dbReference type="Gene3D" id="3.40.50.300">
    <property type="entry name" value="P-loop containing nucleotide triphosphate hydrolases"/>
    <property type="match status" value="1"/>
</dbReference>
<evidence type="ECO:0000313" key="1">
    <source>
        <dbReference type="EMBL" id="KKN52607.1"/>
    </source>
</evidence>
<accession>A0A0F9RRZ0</accession>
<organism evidence="1">
    <name type="scientific">marine sediment metagenome</name>
    <dbReference type="NCBI Taxonomy" id="412755"/>
    <lineage>
        <taxon>unclassified sequences</taxon>
        <taxon>metagenomes</taxon>
        <taxon>ecological metagenomes</taxon>
    </lineage>
</organism>
<proteinExistence type="predicted"/>
<protein>
    <submittedName>
        <fullName evidence="1">Uncharacterized protein</fullName>
    </submittedName>
</protein>